<evidence type="ECO:0000313" key="1">
    <source>
        <dbReference type="EMBL" id="MBK1897507.1"/>
    </source>
</evidence>
<dbReference type="Proteomes" id="UP000628669">
    <property type="component" value="Unassembled WGS sequence"/>
</dbReference>
<comment type="caution">
    <text evidence="1">The sequence shown here is derived from an EMBL/GenBank/DDBJ whole genome shotgun (WGS) entry which is preliminary data.</text>
</comment>
<name>A0ABS1FYL0_9FLAO</name>
<sequence length="939" mass="105037">MNTLKKIITILSTGIIGLYGAQTPNPSYSTGVTRPVPTISSLATYNNVPISLQTGIPDISYDLFNVPSNSGYFSLNIGMNYHPANAANDQWIGDLGTGWSLFGQGVISREILFDFDERATNGDSYLKNEFDDVYNYTIPGESGKFRFIRDITSNTFELVKLTPTTSQIQYQRSPANTSTLIVDSFTVITDKGIQYKFEIYNTSRARVVVFSYPNGGLIYGDQNYRSAFFLTSVSDENSNVLATYNYMKETTYVLGSGNSIIESVENKLNHIEVKDRGVIDLEYDRVDSSIKSDKFRLKNTSLKTAGGQFVSKYTFQTGLESFTKVDAYGVELEKTKFSYGAASYTTPQGFEINPELVVPNVLTKVQPLTGGVIQYDFDFIPFSTIEEKKHITPEEDFGNVSFAKINNPAKKYFFTVPVNNGGIFPNPPYYIAIDISAGQLANNYWSLAFYKKVGSTYQPAPISLGPAVEPNPDYPTRQLIPFLNTDAGEYYVSLLSAEPGITIPYGEVTFSAKHIMDPVEVTIQKHSKEGLPRVKKVKYFNQEASTVYADSTPAKIEEYNYDKFDAPGKSSGYYVAGGTLDGMNAVAPSMIYKNVKVSQGNNTGYTKYYFKAPDDYPLQTATNIWPNYNLTRSGLINKKEVYNFLNQKLSEDVFDYTFMEYDSPKYLVAPSTVGTNFYLKTSWVKENRVVSKNYFDSGVAETKKEVFKNINNYLPALERATSFDGTVQETTYQYALDKNNQKLIGASMKGIPLETASVVKKTASDIGKLVLKSEVKYDNTTNKFPSSTVSFDSQNSLVSEVIFNQYDAKGNLEQYTTKDGIPVSVVWGYNKTEPIAKIEGALYSQIAPYIADIVAKSDADKDDISEQSLQNALSLFRNNSNLANYQITTYVYDPLIGMKSMTPPSGIREIYKYDNANRLDQVVDENGKVLKKYKYNYKH</sequence>
<protein>
    <recommendedName>
        <fullName evidence="3">RHS repeat protein</fullName>
    </recommendedName>
</protein>
<keyword evidence="2" id="KW-1185">Reference proteome</keyword>
<evidence type="ECO:0000313" key="2">
    <source>
        <dbReference type="Proteomes" id="UP000628669"/>
    </source>
</evidence>
<dbReference type="RefSeq" id="WP_200247757.1">
    <property type="nucleotide sequence ID" value="NZ_JAENHK010000010.1"/>
</dbReference>
<accession>A0ABS1FYL0</accession>
<organism evidence="1 2">
    <name type="scientific">Chryseobacterium paridis</name>
    <dbReference type="NCBI Taxonomy" id="2800328"/>
    <lineage>
        <taxon>Bacteria</taxon>
        <taxon>Pseudomonadati</taxon>
        <taxon>Bacteroidota</taxon>
        <taxon>Flavobacteriia</taxon>
        <taxon>Flavobacteriales</taxon>
        <taxon>Weeksellaceae</taxon>
        <taxon>Chryseobacterium group</taxon>
        <taxon>Chryseobacterium</taxon>
    </lineage>
</organism>
<reference evidence="2" key="1">
    <citation type="submission" date="2021-01" db="EMBL/GenBank/DDBJ databases">
        <title>Genome public.</title>
        <authorList>
            <person name="Liu C."/>
            <person name="Sun Q."/>
        </authorList>
    </citation>
    <scope>NUCLEOTIDE SEQUENCE [LARGE SCALE GENOMIC DNA]</scope>
    <source>
        <strain evidence="2">YIM B02567</strain>
    </source>
</reference>
<proteinExistence type="predicted"/>
<gene>
    <name evidence="1" type="ORF">JHL15_17200</name>
</gene>
<evidence type="ECO:0008006" key="3">
    <source>
        <dbReference type="Google" id="ProtNLM"/>
    </source>
</evidence>
<dbReference type="EMBL" id="JAENHK010000010">
    <property type="protein sequence ID" value="MBK1897507.1"/>
    <property type="molecule type" value="Genomic_DNA"/>
</dbReference>